<evidence type="ECO:0000259" key="1">
    <source>
        <dbReference type="Pfam" id="PF01458"/>
    </source>
</evidence>
<evidence type="ECO:0000313" key="2">
    <source>
        <dbReference type="EMBL" id="KCZ94521.1"/>
    </source>
</evidence>
<dbReference type="SUPFAM" id="SSF101960">
    <property type="entry name" value="Stabilizer of iron transporter SufD"/>
    <property type="match status" value="1"/>
</dbReference>
<comment type="caution">
    <text evidence="2">The sequence shown here is derived from an EMBL/GenBank/DDBJ whole genome shotgun (WGS) entry which is preliminary data.</text>
</comment>
<dbReference type="InterPro" id="IPR037284">
    <property type="entry name" value="SUF_FeS_clus_asmbl_SufBD_sf"/>
</dbReference>
<dbReference type="PANTHER" id="PTHR43575">
    <property type="entry name" value="PROTEIN ABCI7, CHLOROPLASTIC"/>
    <property type="match status" value="1"/>
</dbReference>
<dbReference type="OrthoDB" id="9768262at2"/>
<dbReference type="Pfam" id="PF01458">
    <property type="entry name" value="SUFBD_core"/>
    <property type="match status" value="1"/>
</dbReference>
<dbReference type="RefSeq" id="WP_035613777.1">
    <property type="nucleotide sequence ID" value="NZ_ARYK01000001.1"/>
</dbReference>
<feature type="domain" description="SUF system FeS cluster assembly SufBD core" evidence="1">
    <location>
        <begin position="152"/>
        <end position="382"/>
    </location>
</feature>
<dbReference type="PATRIC" id="fig|1280950.3.peg.828"/>
<evidence type="ECO:0000313" key="3">
    <source>
        <dbReference type="Proteomes" id="UP000025171"/>
    </source>
</evidence>
<dbReference type="STRING" id="1280950.HJO_04065"/>
<dbReference type="AlphaFoldDB" id="A0A059FVM8"/>
<name>A0A059FVM8_9PROT</name>
<dbReference type="InterPro" id="IPR055346">
    <property type="entry name" value="Fe-S_cluster_assembly_SufBD"/>
</dbReference>
<keyword evidence="3" id="KW-1185">Reference proteome</keyword>
<dbReference type="PANTHER" id="PTHR43575:SF1">
    <property type="entry name" value="PROTEIN ABCI7, CHLOROPLASTIC"/>
    <property type="match status" value="1"/>
</dbReference>
<proteinExistence type="predicted"/>
<dbReference type="InterPro" id="IPR000825">
    <property type="entry name" value="SUF_FeS_clus_asmbl_SufBD_core"/>
</dbReference>
<sequence>MTTALRDFIRNPTAAELELVARYGMQPEDARRERAFLAFAETGLPHRRMEAWKWSDFRASLKSLDRPKQAAIPDPLPHDGALVFRFTPSGFAYPKTLPSGISMLAKREVQAFSSAEDLPLGALTAALAGSDSKPATLLFEISGRDLPRLHFVFEGAGEASFSRVVFLLRPNAELVVTESHLGGVGMASALSEFTLEAGAKLTRTIYQRSGPEDAIGIASTLTLDAGAAVTQTTLAFGAKVSRLETRVVHRQPGAHLTLNAAYLAGKGFHADITSHVRHGAPECVTRQLTKGAVLDGGTGVFQGKFLVPRITGQHTDADMQHQVLLLEDGAQVFAKPELEIYADDVQCAHGNTSGALDDAQLFYLRQRGIPERQARGMLTEAFIAEALETADETVRDVMLAEAQDWLAS</sequence>
<reference evidence="2 3" key="1">
    <citation type="journal article" date="2014" name="Antonie Van Leeuwenhoek">
        <title>Hyphomonas beringensis sp. nov. and Hyphomonas chukchiensis sp. nov., isolated from surface seawater of the Bering Sea and Chukchi Sea.</title>
        <authorList>
            <person name="Li C."/>
            <person name="Lai Q."/>
            <person name="Li G."/>
            <person name="Dong C."/>
            <person name="Wang J."/>
            <person name="Liao Y."/>
            <person name="Shao Z."/>
        </authorList>
    </citation>
    <scope>NUCLEOTIDE SEQUENCE [LARGE SCALE GENOMIC DNA]</scope>
    <source>
        <strain evidence="2 3">MHS-2</strain>
    </source>
</reference>
<protein>
    <submittedName>
        <fullName evidence="2">FeS assembly protein SufD</fullName>
    </submittedName>
</protein>
<gene>
    <name evidence="2" type="ORF">HJO_04065</name>
</gene>
<organism evidence="2 3">
    <name type="scientific">Hyphomonas johnsonii MHS-2</name>
    <dbReference type="NCBI Taxonomy" id="1280950"/>
    <lineage>
        <taxon>Bacteria</taxon>
        <taxon>Pseudomonadati</taxon>
        <taxon>Pseudomonadota</taxon>
        <taxon>Alphaproteobacteria</taxon>
        <taxon>Hyphomonadales</taxon>
        <taxon>Hyphomonadaceae</taxon>
        <taxon>Hyphomonas</taxon>
    </lineage>
</organism>
<dbReference type="Proteomes" id="UP000025171">
    <property type="component" value="Unassembled WGS sequence"/>
</dbReference>
<accession>A0A059FVM8</accession>
<dbReference type="GO" id="GO:0016226">
    <property type="term" value="P:iron-sulfur cluster assembly"/>
    <property type="evidence" value="ECO:0007669"/>
    <property type="project" value="InterPro"/>
</dbReference>
<dbReference type="eggNOG" id="COG0719">
    <property type="taxonomic scope" value="Bacteria"/>
</dbReference>
<dbReference type="EMBL" id="ARYK01000001">
    <property type="protein sequence ID" value="KCZ94521.1"/>
    <property type="molecule type" value="Genomic_DNA"/>
</dbReference>